<organism evidence="2 3">
    <name type="scientific">Boletus edulis BED1</name>
    <dbReference type="NCBI Taxonomy" id="1328754"/>
    <lineage>
        <taxon>Eukaryota</taxon>
        <taxon>Fungi</taxon>
        <taxon>Dikarya</taxon>
        <taxon>Basidiomycota</taxon>
        <taxon>Agaricomycotina</taxon>
        <taxon>Agaricomycetes</taxon>
        <taxon>Agaricomycetidae</taxon>
        <taxon>Boletales</taxon>
        <taxon>Boletineae</taxon>
        <taxon>Boletaceae</taxon>
        <taxon>Boletoideae</taxon>
        <taxon>Boletus</taxon>
    </lineage>
</organism>
<dbReference type="InterPro" id="IPR041670">
    <property type="entry name" value="Znf-CCHC_6"/>
</dbReference>
<dbReference type="AlphaFoldDB" id="A0AAD4C8X9"/>
<evidence type="ECO:0000313" key="2">
    <source>
        <dbReference type="EMBL" id="KAF8451077.1"/>
    </source>
</evidence>
<gene>
    <name evidence="2" type="ORF">L210DRAFT_3640115</name>
</gene>
<evidence type="ECO:0000259" key="1">
    <source>
        <dbReference type="Pfam" id="PF15288"/>
    </source>
</evidence>
<keyword evidence="3" id="KW-1185">Reference proteome</keyword>
<dbReference type="Pfam" id="PF15288">
    <property type="entry name" value="zf-CCHC_6"/>
    <property type="match status" value="1"/>
</dbReference>
<dbReference type="EMBL" id="WHUW01000002">
    <property type="protein sequence ID" value="KAF8451077.1"/>
    <property type="molecule type" value="Genomic_DNA"/>
</dbReference>
<sequence>MTNATLNAIVDYAHHDKIQTAQDLRRETGWTRTDQFGDEIIVFIQRHAPPRPSPFVSTPLRITAPLHPSSIALNIASPSPVVKRRNKCSACGQEGHNARSKNCPARQVDNAAKGKENVSGATLLSLHDDDWFPTT</sequence>
<comment type="caution">
    <text evidence="2">The sequence shown here is derived from an EMBL/GenBank/DDBJ whole genome shotgun (WGS) entry which is preliminary data.</text>
</comment>
<proteinExistence type="predicted"/>
<accession>A0AAD4C8X9</accession>
<dbReference type="Proteomes" id="UP001194468">
    <property type="component" value="Unassembled WGS sequence"/>
</dbReference>
<reference evidence="2" key="1">
    <citation type="submission" date="2019-10" db="EMBL/GenBank/DDBJ databases">
        <authorList>
            <consortium name="DOE Joint Genome Institute"/>
            <person name="Kuo A."/>
            <person name="Miyauchi S."/>
            <person name="Kiss E."/>
            <person name="Drula E."/>
            <person name="Kohler A."/>
            <person name="Sanchez-Garcia M."/>
            <person name="Andreopoulos B."/>
            <person name="Barry K.W."/>
            <person name="Bonito G."/>
            <person name="Buee M."/>
            <person name="Carver A."/>
            <person name="Chen C."/>
            <person name="Cichocki N."/>
            <person name="Clum A."/>
            <person name="Culley D."/>
            <person name="Crous P.W."/>
            <person name="Fauchery L."/>
            <person name="Girlanda M."/>
            <person name="Hayes R."/>
            <person name="Keri Z."/>
            <person name="LaButti K."/>
            <person name="Lipzen A."/>
            <person name="Lombard V."/>
            <person name="Magnuson J."/>
            <person name="Maillard F."/>
            <person name="Morin E."/>
            <person name="Murat C."/>
            <person name="Nolan M."/>
            <person name="Ohm R."/>
            <person name="Pangilinan J."/>
            <person name="Pereira M."/>
            <person name="Perotto S."/>
            <person name="Peter M."/>
            <person name="Riley R."/>
            <person name="Sitrit Y."/>
            <person name="Stielow B."/>
            <person name="Szollosi G."/>
            <person name="Zifcakova L."/>
            <person name="Stursova M."/>
            <person name="Spatafora J.W."/>
            <person name="Tedersoo L."/>
            <person name="Vaario L.-M."/>
            <person name="Yamada A."/>
            <person name="Yan M."/>
            <person name="Wang P."/>
            <person name="Xu J."/>
            <person name="Bruns T."/>
            <person name="Baldrian P."/>
            <person name="Vilgalys R."/>
            <person name="Henrissat B."/>
            <person name="Grigoriev I.V."/>
            <person name="Hibbett D."/>
            <person name="Nagy L.G."/>
            <person name="Martin F.M."/>
        </authorList>
    </citation>
    <scope>NUCLEOTIDE SEQUENCE</scope>
    <source>
        <strain evidence="2">BED1</strain>
    </source>
</reference>
<name>A0AAD4C8X9_BOLED</name>
<protein>
    <recommendedName>
        <fullName evidence="1">Zinc knuckle domain-containing protein</fullName>
    </recommendedName>
</protein>
<evidence type="ECO:0000313" key="3">
    <source>
        <dbReference type="Proteomes" id="UP001194468"/>
    </source>
</evidence>
<feature type="domain" description="Zinc knuckle" evidence="1">
    <location>
        <begin position="85"/>
        <end position="111"/>
    </location>
</feature>
<reference evidence="2" key="2">
    <citation type="journal article" date="2020" name="Nat. Commun.">
        <title>Large-scale genome sequencing of mycorrhizal fungi provides insights into the early evolution of symbiotic traits.</title>
        <authorList>
            <person name="Miyauchi S."/>
            <person name="Kiss E."/>
            <person name="Kuo A."/>
            <person name="Drula E."/>
            <person name="Kohler A."/>
            <person name="Sanchez-Garcia M."/>
            <person name="Morin E."/>
            <person name="Andreopoulos B."/>
            <person name="Barry K.W."/>
            <person name="Bonito G."/>
            <person name="Buee M."/>
            <person name="Carver A."/>
            <person name="Chen C."/>
            <person name="Cichocki N."/>
            <person name="Clum A."/>
            <person name="Culley D."/>
            <person name="Crous P.W."/>
            <person name="Fauchery L."/>
            <person name="Girlanda M."/>
            <person name="Hayes R.D."/>
            <person name="Keri Z."/>
            <person name="LaButti K."/>
            <person name="Lipzen A."/>
            <person name="Lombard V."/>
            <person name="Magnuson J."/>
            <person name="Maillard F."/>
            <person name="Murat C."/>
            <person name="Nolan M."/>
            <person name="Ohm R.A."/>
            <person name="Pangilinan J."/>
            <person name="Pereira M.F."/>
            <person name="Perotto S."/>
            <person name="Peter M."/>
            <person name="Pfister S."/>
            <person name="Riley R."/>
            <person name="Sitrit Y."/>
            <person name="Stielow J.B."/>
            <person name="Szollosi G."/>
            <person name="Zifcakova L."/>
            <person name="Stursova M."/>
            <person name="Spatafora J.W."/>
            <person name="Tedersoo L."/>
            <person name="Vaario L.M."/>
            <person name="Yamada A."/>
            <person name="Yan M."/>
            <person name="Wang P."/>
            <person name="Xu J."/>
            <person name="Bruns T."/>
            <person name="Baldrian P."/>
            <person name="Vilgalys R."/>
            <person name="Dunand C."/>
            <person name="Henrissat B."/>
            <person name="Grigoriev I.V."/>
            <person name="Hibbett D."/>
            <person name="Nagy L.G."/>
            <person name="Martin F.M."/>
        </authorList>
    </citation>
    <scope>NUCLEOTIDE SEQUENCE</scope>
    <source>
        <strain evidence="2">BED1</strain>
    </source>
</reference>